<dbReference type="Proteomes" id="UP001054902">
    <property type="component" value="Unassembled WGS sequence"/>
</dbReference>
<proteinExistence type="inferred from homology"/>
<name>A0AAD3H2D6_9STRA</name>
<comment type="subcellular location">
    <subcellularLocation>
        <location evidence="1">Nucleus</location>
    </subcellularLocation>
</comment>
<dbReference type="Gene3D" id="1.10.10.10">
    <property type="entry name" value="Winged helix-like DNA-binding domain superfamily/Winged helix DNA-binding domain"/>
    <property type="match status" value="1"/>
</dbReference>
<keyword evidence="2" id="KW-0238">DNA-binding</keyword>
<dbReference type="SMART" id="SM00415">
    <property type="entry name" value="HSF"/>
    <property type="match status" value="1"/>
</dbReference>
<evidence type="ECO:0000256" key="3">
    <source>
        <dbReference type="ARBA" id="ARBA00023242"/>
    </source>
</evidence>
<dbReference type="Pfam" id="PF00447">
    <property type="entry name" value="HSF_DNA-bind"/>
    <property type="match status" value="1"/>
</dbReference>
<dbReference type="InterPro" id="IPR000232">
    <property type="entry name" value="HSF_DNA-bd"/>
</dbReference>
<dbReference type="PANTHER" id="PTHR10015">
    <property type="entry name" value="HEAT SHOCK TRANSCRIPTION FACTOR"/>
    <property type="match status" value="1"/>
</dbReference>
<evidence type="ECO:0000313" key="7">
    <source>
        <dbReference type="EMBL" id="GFH47359.1"/>
    </source>
</evidence>
<evidence type="ECO:0000256" key="1">
    <source>
        <dbReference type="ARBA" id="ARBA00004123"/>
    </source>
</evidence>
<dbReference type="EMBL" id="BLLK01000023">
    <property type="protein sequence ID" value="GFH47359.1"/>
    <property type="molecule type" value="Genomic_DNA"/>
</dbReference>
<protein>
    <recommendedName>
        <fullName evidence="6">HSF-type DNA-binding domain-containing protein</fullName>
    </recommendedName>
</protein>
<dbReference type="GO" id="GO:0003700">
    <property type="term" value="F:DNA-binding transcription factor activity"/>
    <property type="evidence" value="ECO:0007669"/>
    <property type="project" value="InterPro"/>
</dbReference>
<evidence type="ECO:0000256" key="2">
    <source>
        <dbReference type="ARBA" id="ARBA00023125"/>
    </source>
</evidence>
<sequence>MPSPQEIFNKLPSDRLHHNSSDSTKTNKGIVAVDDGNGGQEIFARNTAEINKNYDSKLPRRNVIQQQQHFDIPNNHGVIMNRNKMNFSNEQETLNGSYQAVPAMRMAMHGAGGRDISSLAPSSSIRSQESQFMVNPTSSNTNQNTINKPSNFDVGQKGMKDLVASARKFPMKLMIVLSIEEFEPIISWDAHGVSFTIHDADRLSKEVLPNFFKGTKYSSFLRKLYRWGFAKRREMSGKKVRTLSYSNPRFRRGNIDLCKTILCECDESDRTDLAGKLHQDSVATQRSPNAQEKADSFANGMIGDGLNAEQAMMMQSNMASHSSTMHPNNNYMNMMIRNRDGLNGQEEVYYMIPVSSFSTAMSPNNSNNINMVIMNRDGVNGEQAMMMQSNMAGNSSAMLPNNNINMVIMNRDGVNGEQAMMMQSNMAGNSSAMLPSSSNNNTNMMIMNRDGVNGEQAMMMQSNMAGNSSAVLRDNNTNMMIMNRDGLNGEEVFYMTPSDSSAMPYNNNMTMPRRVMPRNLTERQPMPTFNVQSFPAGENTRLAHSMPALPVQVPQPSLEQPFRSMQTMRNTMVPPFERRIPAWSNGQHMDMQLKMQQQEHTDPKFE</sequence>
<keyword evidence="8" id="KW-1185">Reference proteome</keyword>
<comment type="caution">
    <text evidence="7">The sequence shown here is derived from an EMBL/GenBank/DDBJ whole genome shotgun (WGS) entry which is preliminary data.</text>
</comment>
<keyword evidence="3" id="KW-0539">Nucleus</keyword>
<dbReference type="PANTHER" id="PTHR10015:SF206">
    <property type="entry name" value="HSF-TYPE DNA-BINDING DOMAIN-CONTAINING PROTEIN"/>
    <property type="match status" value="1"/>
</dbReference>
<dbReference type="GO" id="GO:0043565">
    <property type="term" value="F:sequence-specific DNA binding"/>
    <property type="evidence" value="ECO:0007669"/>
    <property type="project" value="InterPro"/>
</dbReference>
<organism evidence="7 8">
    <name type="scientific">Chaetoceros tenuissimus</name>
    <dbReference type="NCBI Taxonomy" id="426638"/>
    <lineage>
        <taxon>Eukaryota</taxon>
        <taxon>Sar</taxon>
        <taxon>Stramenopiles</taxon>
        <taxon>Ochrophyta</taxon>
        <taxon>Bacillariophyta</taxon>
        <taxon>Coscinodiscophyceae</taxon>
        <taxon>Chaetocerotophycidae</taxon>
        <taxon>Chaetocerotales</taxon>
        <taxon>Chaetocerotaceae</taxon>
        <taxon>Chaetoceros</taxon>
    </lineage>
</organism>
<reference evidence="7 8" key="1">
    <citation type="journal article" date="2021" name="Sci. Rep.">
        <title>The genome of the diatom Chaetoceros tenuissimus carries an ancient integrated fragment of an extant virus.</title>
        <authorList>
            <person name="Hongo Y."/>
            <person name="Kimura K."/>
            <person name="Takaki Y."/>
            <person name="Yoshida Y."/>
            <person name="Baba S."/>
            <person name="Kobayashi G."/>
            <person name="Nagasaki K."/>
            <person name="Hano T."/>
            <person name="Tomaru Y."/>
        </authorList>
    </citation>
    <scope>NUCLEOTIDE SEQUENCE [LARGE SCALE GENOMIC DNA]</scope>
    <source>
        <strain evidence="7 8">NIES-3715</strain>
    </source>
</reference>
<dbReference type="InterPro" id="IPR036388">
    <property type="entry name" value="WH-like_DNA-bd_sf"/>
</dbReference>
<gene>
    <name evidence="7" type="ORF">CTEN210_03834</name>
</gene>
<feature type="domain" description="HSF-type DNA-binding" evidence="6">
    <location>
        <begin position="165"/>
        <end position="264"/>
    </location>
</feature>
<dbReference type="AlphaFoldDB" id="A0AAD3H2D6"/>
<feature type="region of interest" description="Disordered" evidence="5">
    <location>
        <begin position="1"/>
        <end position="30"/>
    </location>
</feature>
<comment type="similarity">
    <text evidence="4">Belongs to the HSF family.</text>
</comment>
<evidence type="ECO:0000256" key="4">
    <source>
        <dbReference type="RuleBase" id="RU004020"/>
    </source>
</evidence>
<dbReference type="SUPFAM" id="SSF46785">
    <property type="entry name" value="Winged helix' DNA-binding domain"/>
    <property type="match status" value="1"/>
</dbReference>
<evidence type="ECO:0000256" key="5">
    <source>
        <dbReference type="SAM" id="MobiDB-lite"/>
    </source>
</evidence>
<evidence type="ECO:0000259" key="6">
    <source>
        <dbReference type="SMART" id="SM00415"/>
    </source>
</evidence>
<dbReference type="InterPro" id="IPR036390">
    <property type="entry name" value="WH_DNA-bd_sf"/>
</dbReference>
<dbReference type="GO" id="GO:0005634">
    <property type="term" value="C:nucleus"/>
    <property type="evidence" value="ECO:0007669"/>
    <property type="project" value="UniProtKB-SubCell"/>
</dbReference>
<accession>A0AAD3H2D6</accession>
<evidence type="ECO:0000313" key="8">
    <source>
        <dbReference type="Proteomes" id="UP001054902"/>
    </source>
</evidence>